<dbReference type="AlphaFoldDB" id="A0A553V501"/>
<keyword evidence="4 8" id="KW-0812">Transmembrane</keyword>
<evidence type="ECO:0000313" key="12">
    <source>
        <dbReference type="Proteomes" id="UP000316092"/>
    </source>
</evidence>
<evidence type="ECO:0000256" key="6">
    <source>
        <dbReference type="ARBA" id="ARBA00023136"/>
    </source>
</evidence>
<evidence type="ECO:0000256" key="8">
    <source>
        <dbReference type="SAM" id="Phobius"/>
    </source>
</evidence>
<evidence type="ECO:0000256" key="1">
    <source>
        <dbReference type="ARBA" id="ARBA00004651"/>
    </source>
</evidence>
<comment type="subcellular location">
    <subcellularLocation>
        <location evidence="1">Cell membrane</location>
        <topology evidence="1">Multi-pass membrane protein</topology>
    </subcellularLocation>
</comment>
<feature type="domain" description="Mechanosensitive ion channel MscS C-terminal" evidence="10">
    <location>
        <begin position="184"/>
        <end position="267"/>
    </location>
</feature>
<gene>
    <name evidence="11" type="ORF">FNU79_02985</name>
</gene>
<dbReference type="InterPro" id="IPR006685">
    <property type="entry name" value="MscS_channel_2nd"/>
</dbReference>
<evidence type="ECO:0000259" key="10">
    <source>
        <dbReference type="Pfam" id="PF21082"/>
    </source>
</evidence>
<comment type="similarity">
    <text evidence="2">Belongs to the MscS (TC 1.A.23) family.</text>
</comment>
<keyword evidence="6 8" id="KW-0472">Membrane</keyword>
<name>A0A553V501_9DEIO</name>
<sequence>MNLDLSAIVTKLQGMAQSVLLIIPNLLIGVVLFLVFMFIARLVRNAVVSVAERAGQPRGIALVFSRIASWVVLGIGLLVALTIIFPALTAASLFGALGVSGVAIGFAFKDIFQNLLAGILILITRPFRIGDQIVTGGSEGTVEDIQVRATLLRTYDNRLVVVPNSDLYTNRVTVNTAYDNRRLSVSVGIGYGDDIAQAKKLILDTIGKIDDVLKDPAPSVLVDSLGDSSVNLNIRFWVDPPKRGEVVEAQDQVLEQLKSVLIAAGIDLPMPTQQILFHDQTETVDGDRVKQREGWPARKDNPKTRQEIEFEGKRRAEASAGQSPPTPQQPDLQKPDLQHAGQSGAEPSA</sequence>
<dbReference type="SUPFAM" id="SSF82861">
    <property type="entry name" value="Mechanosensitive channel protein MscS (YggB), transmembrane region"/>
    <property type="match status" value="1"/>
</dbReference>
<evidence type="ECO:0000259" key="9">
    <source>
        <dbReference type="Pfam" id="PF00924"/>
    </source>
</evidence>
<evidence type="ECO:0000313" key="11">
    <source>
        <dbReference type="EMBL" id="TSA87464.1"/>
    </source>
</evidence>
<dbReference type="Gene3D" id="1.10.287.1260">
    <property type="match status" value="1"/>
</dbReference>
<proteinExistence type="inferred from homology"/>
<dbReference type="Pfam" id="PF05552">
    <property type="entry name" value="MS_channel_1st_1"/>
    <property type="match status" value="1"/>
</dbReference>
<dbReference type="InterPro" id="IPR011014">
    <property type="entry name" value="MscS_channel_TM-2"/>
</dbReference>
<evidence type="ECO:0000256" key="3">
    <source>
        <dbReference type="ARBA" id="ARBA00022475"/>
    </source>
</evidence>
<feature type="region of interest" description="Disordered" evidence="7">
    <location>
        <begin position="281"/>
        <end position="349"/>
    </location>
</feature>
<keyword evidence="5 8" id="KW-1133">Transmembrane helix</keyword>
<dbReference type="PANTHER" id="PTHR30221">
    <property type="entry name" value="SMALL-CONDUCTANCE MECHANOSENSITIVE CHANNEL"/>
    <property type="match status" value="1"/>
</dbReference>
<dbReference type="SUPFAM" id="SSF82689">
    <property type="entry name" value="Mechanosensitive channel protein MscS (YggB), C-terminal domain"/>
    <property type="match status" value="1"/>
</dbReference>
<keyword evidence="3" id="KW-1003">Cell membrane</keyword>
<evidence type="ECO:0000256" key="7">
    <source>
        <dbReference type="SAM" id="MobiDB-lite"/>
    </source>
</evidence>
<dbReference type="InterPro" id="IPR023408">
    <property type="entry name" value="MscS_beta-dom_sf"/>
</dbReference>
<dbReference type="Pfam" id="PF00924">
    <property type="entry name" value="MS_channel_2nd"/>
    <property type="match status" value="1"/>
</dbReference>
<evidence type="ECO:0000256" key="4">
    <source>
        <dbReference type="ARBA" id="ARBA00022692"/>
    </source>
</evidence>
<evidence type="ECO:0000256" key="5">
    <source>
        <dbReference type="ARBA" id="ARBA00022989"/>
    </source>
</evidence>
<feature type="domain" description="Mechanosensitive ion channel MscS" evidence="9">
    <location>
        <begin position="110"/>
        <end position="173"/>
    </location>
</feature>
<feature type="transmembrane region" description="Helical" evidence="8">
    <location>
        <begin position="20"/>
        <end position="39"/>
    </location>
</feature>
<dbReference type="InterPro" id="IPR045275">
    <property type="entry name" value="MscS_archaea/bacteria_type"/>
</dbReference>
<reference evidence="11 12" key="1">
    <citation type="submission" date="2019-07" db="EMBL/GenBank/DDBJ databases">
        <title>Deinococcus detaillus sp. nov., isolated from humus soil in Antarctica.</title>
        <authorList>
            <person name="Zhang K."/>
        </authorList>
    </citation>
    <scope>NUCLEOTIDE SEQUENCE [LARGE SCALE GENOMIC DNA]</scope>
    <source>
        <strain evidence="11 12">H1</strain>
    </source>
</reference>
<dbReference type="PANTHER" id="PTHR30221:SF1">
    <property type="entry name" value="SMALL-CONDUCTANCE MECHANOSENSITIVE CHANNEL"/>
    <property type="match status" value="1"/>
</dbReference>
<dbReference type="InterPro" id="IPR011066">
    <property type="entry name" value="MscS_channel_C_sf"/>
</dbReference>
<dbReference type="Gene3D" id="3.30.70.100">
    <property type="match status" value="1"/>
</dbReference>
<feature type="compositionally biased region" description="Basic and acidic residues" evidence="7">
    <location>
        <begin position="281"/>
        <end position="317"/>
    </location>
</feature>
<dbReference type="GO" id="GO:0005886">
    <property type="term" value="C:plasma membrane"/>
    <property type="evidence" value="ECO:0007669"/>
    <property type="project" value="UniProtKB-SubCell"/>
</dbReference>
<dbReference type="InterPro" id="IPR010920">
    <property type="entry name" value="LSM_dom_sf"/>
</dbReference>
<dbReference type="InterPro" id="IPR049278">
    <property type="entry name" value="MS_channel_C"/>
</dbReference>
<organism evidence="11 12">
    <name type="scientific">Deinococcus detaillensis</name>
    <dbReference type="NCBI Taxonomy" id="2592048"/>
    <lineage>
        <taxon>Bacteria</taxon>
        <taxon>Thermotogati</taxon>
        <taxon>Deinococcota</taxon>
        <taxon>Deinococci</taxon>
        <taxon>Deinococcales</taxon>
        <taxon>Deinococcaceae</taxon>
        <taxon>Deinococcus</taxon>
    </lineage>
</organism>
<dbReference type="Pfam" id="PF21082">
    <property type="entry name" value="MS_channel_3rd"/>
    <property type="match status" value="1"/>
</dbReference>
<dbReference type="RefSeq" id="WP_143719423.1">
    <property type="nucleotide sequence ID" value="NZ_VKDB01000002.1"/>
</dbReference>
<feature type="transmembrane region" description="Helical" evidence="8">
    <location>
        <begin position="60"/>
        <end position="84"/>
    </location>
</feature>
<dbReference type="Gene3D" id="2.30.30.60">
    <property type="match status" value="1"/>
</dbReference>
<dbReference type="SUPFAM" id="SSF50182">
    <property type="entry name" value="Sm-like ribonucleoproteins"/>
    <property type="match status" value="1"/>
</dbReference>
<evidence type="ECO:0000256" key="2">
    <source>
        <dbReference type="ARBA" id="ARBA00008017"/>
    </source>
</evidence>
<feature type="transmembrane region" description="Helical" evidence="8">
    <location>
        <begin position="90"/>
        <end position="108"/>
    </location>
</feature>
<dbReference type="Proteomes" id="UP000316092">
    <property type="component" value="Unassembled WGS sequence"/>
</dbReference>
<dbReference type="InterPro" id="IPR008910">
    <property type="entry name" value="MSC_TM_helix"/>
</dbReference>
<keyword evidence="12" id="KW-1185">Reference proteome</keyword>
<accession>A0A553V501</accession>
<dbReference type="GO" id="GO:0008381">
    <property type="term" value="F:mechanosensitive monoatomic ion channel activity"/>
    <property type="evidence" value="ECO:0007669"/>
    <property type="project" value="InterPro"/>
</dbReference>
<comment type="caution">
    <text evidence="11">The sequence shown here is derived from an EMBL/GenBank/DDBJ whole genome shotgun (WGS) entry which is preliminary data.</text>
</comment>
<dbReference type="EMBL" id="VKDB01000002">
    <property type="protein sequence ID" value="TSA87464.1"/>
    <property type="molecule type" value="Genomic_DNA"/>
</dbReference>
<dbReference type="OrthoDB" id="9809206at2"/>
<protein>
    <submittedName>
        <fullName evidence="11">Mechanosensitive ion channel family protein</fullName>
    </submittedName>
</protein>